<evidence type="ECO:0000256" key="1">
    <source>
        <dbReference type="ARBA" id="ARBA00011028"/>
    </source>
</evidence>
<feature type="coiled-coil region" evidence="5">
    <location>
        <begin position="173"/>
        <end position="207"/>
    </location>
</feature>
<dbReference type="InterPro" id="IPR006129">
    <property type="entry name" value="AdhesinB"/>
</dbReference>
<evidence type="ECO:0000313" key="9">
    <source>
        <dbReference type="Proteomes" id="UP000037267"/>
    </source>
</evidence>
<comment type="caution">
    <text evidence="8">The sequence shown here is derived from an EMBL/GenBank/DDBJ whole genome shotgun (WGS) entry which is preliminary data.</text>
</comment>
<organism evidence="8 9">
    <name type="scientific">Gottschalkia purinilytica</name>
    <name type="common">Clostridium purinilyticum</name>
    <dbReference type="NCBI Taxonomy" id="1503"/>
    <lineage>
        <taxon>Bacteria</taxon>
        <taxon>Bacillati</taxon>
        <taxon>Bacillota</taxon>
        <taxon>Tissierellia</taxon>
        <taxon>Tissierellales</taxon>
        <taxon>Gottschalkiaceae</taxon>
        <taxon>Gottschalkia</taxon>
    </lineage>
</organism>
<keyword evidence="5" id="KW-0175">Coiled coil</keyword>
<keyword evidence="2 4" id="KW-0813">Transport</keyword>
<dbReference type="Pfam" id="PF01297">
    <property type="entry name" value="ZnuA"/>
    <property type="match status" value="1"/>
</dbReference>
<dbReference type="InterPro" id="IPR006128">
    <property type="entry name" value="Lipoprotein_PsaA-like"/>
</dbReference>
<dbReference type="PATRIC" id="fig|1503.3.peg.2184"/>
<evidence type="ECO:0000313" key="8">
    <source>
        <dbReference type="EMBL" id="KNF09535.1"/>
    </source>
</evidence>
<keyword evidence="8" id="KW-0449">Lipoprotein</keyword>
<dbReference type="AlphaFoldDB" id="A0A0L0WDP3"/>
<dbReference type="Proteomes" id="UP000037267">
    <property type="component" value="Unassembled WGS sequence"/>
</dbReference>
<dbReference type="PROSITE" id="PS51257">
    <property type="entry name" value="PROKAR_LIPOPROTEIN"/>
    <property type="match status" value="1"/>
</dbReference>
<gene>
    <name evidence="8" type="primary">znuA</name>
    <name evidence="8" type="ORF">CLPU_3c03150</name>
</gene>
<keyword evidence="9" id="KW-1185">Reference proteome</keyword>
<dbReference type="GO" id="GO:0007155">
    <property type="term" value="P:cell adhesion"/>
    <property type="evidence" value="ECO:0007669"/>
    <property type="project" value="InterPro"/>
</dbReference>
<dbReference type="EMBL" id="LGSS01000003">
    <property type="protein sequence ID" value="KNF09535.1"/>
    <property type="molecule type" value="Genomic_DNA"/>
</dbReference>
<dbReference type="GO" id="GO:0046872">
    <property type="term" value="F:metal ion binding"/>
    <property type="evidence" value="ECO:0007669"/>
    <property type="project" value="InterPro"/>
</dbReference>
<dbReference type="PRINTS" id="PR00691">
    <property type="entry name" value="ADHESINB"/>
</dbReference>
<dbReference type="OrthoDB" id="9810636at2"/>
<feature type="chain" id="PRO_5038683001" evidence="7">
    <location>
        <begin position="21"/>
        <end position="322"/>
    </location>
</feature>
<dbReference type="PANTHER" id="PTHR42953">
    <property type="entry name" value="HIGH-AFFINITY ZINC UPTAKE SYSTEM PROTEIN ZNUA-RELATED"/>
    <property type="match status" value="1"/>
</dbReference>
<dbReference type="Gene3D" id="3.40.50.1980">
    <property type="entry name" value="Nitrogenase molybdenum iron protein domain"/>
    <property type="match status" value="2"/>
</dbReference>
<evidence type="ECO:0000256" key="2">
    <source>
        <dbReference type="ARBA" id="ARBA00022448"/>
    </source>
</evidence>
<protein>
    <submittedName>
        <fullName evidence="8">ABC transporter zinc-binding lipoprotein ZnuA</fullName>
    </submittedName>
</protein>
<sequence>MKRKLLILFTIMLMAASGCSVQKSSKNVSENKNSKVKIYASIYPLSYLTKEIGKDKVDLHTIVPAGVEVHDYELSLRQTGKIGESDLFIFNGAGMESWGEKTANNVKDKGVKTINASEYVDLLDSKEEENHKHENDEKHNHKDGHSHDGVDPHIWLNPLNMNEIGKQIKEALISIDKKNKDFYEKNYKELSEKLKGLDEKYNNTLKDKKKDTILVSHSAFGYLVNRYNIKQISVTGITPYAEPSPKTLANLIDIAKKEDIEYIFLEVLANPKSVEMISKEANLKVLTLNPIEGLTKEQEKKGIDYIDIMEENLNNLKKVLVD</sequence>
<dbReference type="RefSeq" id="WP_050354508.1">
    <property type="nucleotide sequence ID" value="NZ_LGSS01000003.1"/>
</dbReference>
<evidence type="ECO:0000256" key="4">
    <source>
        <dbReference type="RuleBase" id="RU003512"/>
    </source>
</evidence>
<evidence type="ECO:0000256" key="7">
    <source>
        <dbReference type="SAM" id="SignalP"/>
    </source>
</evidence>
<dbReference type="STRING" id="1503.CLPU_3c03150"/>
<feature type="signal peptide" evidence="7">
    <location>
        <begin position="1"/>
        <end position="20"/>
    </location>
</feature>
<evidence type="ECO:0000256" key="5">
    <source>
        <dbReference type="SAM" id="Coils"/>
    </source>
</evidence>
<evidence type="ECO:0000256" key="3">
    <source>
        <dbReference type="ARBA" id="ARBA00022729"/>
    </source>
</evidence>
<dbReference type="InterPro" id="IPR006127">
    <property type="entry name" value="ZnuA-like"/>
</dbReference>
<comment type="similarity">
    <text evidence="1 4">Belongs to the bacterial solute-binding protein 9 family.</text>
</comment>
<dbReference type="SUPFAM" id="SSF53807">
    <property type="entry name" value="Helical backbone' metal receptor"/>
    <property type="match status" value="1"/>
</dbReference>
<dbReference type="GO" id="GO:0030001">
    <property type="term" value="P:metal ion transport"/>
    <property type="evidence" value="ECO:0007669"/>
    <property type="project" value="InterPro"/>
</dbReference>
<reference evidence="9" key="1">
    <citation type="submission" date="2015-07" db="EMBL/GenBank/DDBJ databases">
        <title>Draft genome sequence of the purine-degrading Gottschalkia purinilyticum DSM 1384 (formerly Clostridium purinilyticum).</title>
        <authorList>
            <person name="Poehlein A."/>
            <person name="Schiel-Bengelsdorf B."/>
            <person name="Bengelsdorf F.R."/>
            <person name="Daniel R."/>
            <person name="Duerre P."/>
        </authorList>
    </citation>
    <scope>NUCLEOTIDE SEQUENCE [LARGE SCALE GENOMIC DNA]</scope>
    <source>
        <strain evidence="9">DSM 1384</strain>
    </source>
</reference>
<proteinExistence type="inferred from homology"/>
<dbReference type="PRINTS" id="PR00690">
    <property type="entry name" value="ADHESNFAMILY"/>
</dbReference>
<evidence type="ECO:0000256" key="6">
    <source>
        <dbReference type="SAM" id="MobiDB-lite"/>
    </source>
</evidence>
<accession>A0A0L0WDP3</accession>
<dbReference type="InterPro" id="IPR050492">
    <property type="entry name" value="Bact_metal-bind_prot9"/>
</dbReference>
<feature type="region of interest" description="Disordered" evidence="6">
    <location>
        <begin position="128"/>
        <end position="149"/>
    </location>
</feature>
<dbReference type="PANTHER" id="PTHR42953:SF3">
    <property type="entry name" value="HIGH-AFFINITY ZINC UPTAKE SYSTEM PROTEIN ZNUA"/>
    <property type="match status" value="1"/>
</dbReference>
<name>A0A0L0WDP3_GOTPU</name>
<keyword evidence="3 7" id="KW-0732">Signal</keyword>